<name>A0A8E1WM13_9HYPH</name>
<feature type="domain" description="Autotransporter" evidence="2">
    <location>
        <begin position="502"/>
        <end position="779"/>
    </location>
</feature>
<dbReference type="Pfam" id="PF18883">
    <property type="entry name" value="AC_1"/>
    <property type="match status" value="1"/>
</dbReference>
<dbReference type="SMART" id="SM00869">
    <property type="entry name" value="Autotransporter"/>
    <property type="match status" value="1"/>
</dbReference>
<protein>
    <submittedName>
        <fullName evidence="3">Outer membrane autotransporter protein</fullName>
    </submittedName>
</protein>
<dbReference type="PROSITE" id="PS51208">
    <property type="entry name" value="AUTOTRANSPORTER"/>
    <property type="match status" value="1"/>
</dbReference>
<organism evidence="3 4">
    <name type="scientific">Aminobacter carboxidus</name>
    <dbReference type="NCBI Taxonomy" id="376165"/>
    <lineage>
        <taxon>Bacteria</taxon>
        <taxon>Pseudomonadati</taxon>
        <taxon>Pseudomonadota</taxon>
        <taxon>Alphaproteobacteria</taxon>
        <taxon>Hyphomicrobiales</taxon>
        <taxon>Phyllobacteriaceae</taxon>
        <taxon>Aminobacter</taxon>
    </lineage>
</organism>
<dbReference type="InterPro" id="IPR011050">
    <property type="entry name" value="Pectin_lyase_fold/virulence"/>
</dbReference>
<dbReference type="AlphaFoldDB" id="A0A8E1WM13"/>
<dbReference type="CDD" id="cd01344">
    <property type="entry name" value="PL2_Passenger_AT"/>
    <property type="match status" value="1"/>
</dbReference>
<dbReference type="GO" id="GO:0019867">
    <property type="term" value="C:outer membrane"/>
    <property type="evidence" value="ECO:0007669"/>
    <property type="project" value="InterPro"/>
</dbReference>
<dbReference type="SUPFAM" id="SSF51126">
    <property type="entry name" value="Pectin lyase-like"/>
    <property type="match status" value="1"/>
</dbReference>
<feature type="chain" id="PRO_5034014769" evidence="1">
    <location>
        <begin position="31"/>
        <end position="779"/>
    </location>
</feature>
<dbReference type="InterPro" id="IPR036709">
    <property type="entry name" value="Autotransporte_beta_dom_sf"/>
</dbReference>
<dbReference type="NCBIfam" id="TIGR01414">
    <property type="entry name" value="autotrans_barl"/>
    <property type="match status" value="1"/>
</dbReference>
<dbReference type="PANTHER" id="PTHR35037">
    <property type="entry name" value="C-TERMINAL REGION OF AIDA-LIKE PROTEIN"/>
    <property type="match status" value="1"/>
</dbReference>
<keyword evidence="1" id="KW-0732">Signal</keyword>
<dbReference type="InterPro" id="IPR043990">
    <property type="entry name" value="AC_1"/>
</dbReference>
<dbReference type="InterPro" id="IPR006315">
    <property type="entry name" value="OM_autotransptr_brl_dom"/>
</dbReference>
<dbReference type="SUPFAM" id="SSF103515">
    <property type="entry name" value="Autotransporter"/>
    <property type="match status" value="1"/>
</dbReference>
<dbReference type="Pfam" id="PF03797">
    <property type="entry name" value="Autotransporter"/>
    <property type="match status" value="1"/>
</dbReference>
<dbReference type="InterPro" id="IPR051551">
    <property type="entry name" value="Autotransporter_adhesion"/>
</dbReference>
<evidence type="ECO:0000259" key="2">
    <source>
        <dbReference type="PROSITE" id="PS51208"/>
    </source>
</evidence>
<dbReference type="RefSeq" id="WP_184773822.1">
    <property type="nucleotide sequence ID" value="NZ_JACHGI010000021.1"/>
</dbReference>
<accession>A0A8E1WM13</accession>
<evidence type="ECO:0000313" key="3">
    <source>
        <dbReference type="EMBL" id="MBB6469991.1"/>
    </source>
</evidence>
<dbReference type="PRINTS" id="PR01484">
    <property type="entry name" value="PRTACTNFAMLY"/>
</dbReference>
<feature type="signal peptide" evidence="1">
    <location>
        <begin position="1"/>
        <end position="30"/>
    </location>
</feature>
<dbReference type="InterPro" id="IPR005546">
    <property type="entry name" value="Autotransporte_beta"/>
</dbReference>
<dbReference type="EMBL" id="JACHGI010000021">
    <property type="protein sequence ID" value="MBB6469991.1"/>
    <property type="molecule type" value="Genomic_DNA"/>
</dbReference>
<evidence type="ECO:0000313" key="4">
    <source>
        <dbReference type="Proteomes" id="UP000532373"/>
    </source>
</evidence>
<dbReference type="InterPro" id="IPR012332">
    <property type="entry name" value="Autotransporter_pectin_lyase_C"/>
</dbReference>
<dbReference type="Gene3D" id="2.40.128.130">
    <property type="entry name" value="Autotransporter beta-domain"/>
    <property type="match status" value="1"/>
</dbReference>
<proteinExistence type="predicted"/>
<sequence length="779" mass="80039">MHILRPAPARIGWLASTAMVLLGSTQAGFAACDLTPTAGNSIYVCDSGASGGLTDTDGTNTLTMPGGGTGAITGDVVFGNFVDRVEINSGTIDGAVNQGGGADVFIMTGGVINSLNQGSALDTATISGGRIIGEFFAGDFVTMTGGRIGNVDLEQANNQMRMSGGTIDTSIEAVQGNDLLEVSGTGSIGTFIDLGNGNNTFRWLGGGSIGGNVIMGTGQDTALLRDLTEASFAAGQIINGGTSASSIDTLTFEGTSSSTVARYVNWETVNLAQGSEFSLDGDFVLGDALSNTGSLGIDASSTLFTGAGVNASVRAFTSGNAVTLTNAGTVDLTNGAASAADTFTIVGNYLGAGGYLRLDTVVSGDGAPSDKLVIEGGNASGSTGIVVVNLGGTGQQTNADGILVVETTSGGTTDAGAFTLASPVAYGAYEYLLFRGDAAGLGENWYLRSELVNPVDPAEPGIPLIRPETAVYSVMPPMARDVAVATLGTFHERRGELGFLVGGDDFSTTWGRFFGSSAKQNWSGTVSPSADSTTLGLQAGLDFWRGETETGGRNVAGLFLGYASLNADVRGAVQGQADLAAGKLDLDAYSVGGYYTHVGPSGWYLDAVLMGTWFGGDASSDRSIGIDADGRVVTASLEAGVPIALNQSWTLEPQAQIIWQDVSFDDANDTLSGVRFDEGRGVTGRIGARLQGTFDTASGQLKPYLKANLWHGFDGEDVTYFDSDTIRVETSGTRLELGAGITHAFTDKVSAFAVADYTFNLGGERSRFFEGNVGLQVKW</sequence>
<evidence type="ECO:0000256" key="1">
    <source>
        <dbReference type="SAM" id="SignalP"/>
    </source>
</evidence>
<dbReference type="Proteomes" id="UP000532373">
    <property type="component" value="Unassembled WGS sequence"/>
</dbReference>
<dbReference type="PROSITE" id="PS51257">
    <property type="entry name" value="PROKAR_LIPOPROTEIN"/>
    <property type="match status" value="1"/>
</dbReference>
<reference evidence="3 4" key="1">
    <citation type="submission" date="2020-08" db="EMBL/GenBank/DDBJ databases">
        <title>Genomic Encyclopedia of Type Strains, Phase IV (KMG-IV): sequencing the most valuable type-strain genomes for metagenomic binning, comparative biology and taxonomic classification.</title>
        <authorList>
            <person name="Goeker M."/>
        </authorList>
    </citation>
    <scope>NUCLEOTIDE SEQUENCE [LARGE SCALE GENOMIC DNA]</scope>
    <source>
        <strain evidence="3 4">DSM 17454</strain>
    </source>
</reference>
<gene>
    <name evidence="3" type="ORF">HNQ96_005885</name>
</gene>
<dbReference type="InterPro" id="IPR003991">
    <property type="entry name" value="Pertactin_virulence_factor"/>
</dbReference>
<dbReference type="Gene3D" id="2.160.20.20">
    <property type="match status" value="1"/>
</dbReference>
<dbReference type="PANTHER" id="PTHR35037:SF3">
    <property type="entry name" value="C-TERMINAL REGION OF AIDA-LIKE PROTEIN"/>
    <property type="match status" value="1"/>
</dbReference>
<comment type="caution">
    <text evidence="3">The sequence shown here is derived from an EMBL/GenBank/DDBJ whole genome shotgun (WGS) entry which is preliminary data.</text>
</comment>